<accession>A0A9E7CU55</accession>
<dbReference type="InterPro" id="IPR054207">
    <property type="entry name" value="DUF6913"/>
</dbReference>
<evidence type="ECO:0000313" key="1">
    <source>
        <dbReference type="EMBL" id="UOB17682.1"/>
    </source>
</evidence>
<sequence>MILKTIKEKTLNTIIKKKLREKGNESYLHWSNPPCALFLVNYEILKDIKQIYSLAEGLNIEEEEFKIIGYVEKINKAEYYPIPVFSENSVLVNGHINNFKVNHYLTKHYDLVINYYEKNILPLRLINSLAKTNFRVGLGHKNTEFNDLTITGTSENNDFEYFKKELIKYLTILNKK</sequence>
<protein>
    <submittedName>
        <fullName evidence="1">Uncharacterized protein</fullName>
    </submittedName>
</protein>
<dbReference type="KEGG" id="fbm:MQE35_18315"/>
<reference evidence="1" key="1">
    <citation type="submission" date="2022-03" db="EMBL/GenBank/DDBJ databases">
        <title>Description of Abyssus ytuae gen. nov., sp. nov., a novel member of the family Flavobacteriaceae isolated from the sediment of Mariana Trench.</title>
        <authorList>
            <person name="Zhang J."/>
            <person name="Xu X."/>
        </authorList>
    </citation>
    <scope>NUCLEOTIDE SEQUENCE</scope>
    <source>
        <strain evidence="1">MT3330</strain>
    </source>
</reference>
<dbReference type="AlphaFoldDB" id="A0A9E7CU55"/>
<gene>
    <name evidence="1" type="ORF">MQE35_18315</name>
</gene>
<proteinExistence type="predicted"/>
<dbReference type="RefSeq" id="WP_255843326.1">
    <property type="nucleotide sequence ID" value="NZ_CP094358.1"/>
</dbReference>
<name>A0A9E7CU55_9FLAO</name>
<evidence type="ECO:0000313" key="2">
    <source>
        <dbReference type="Proteomes" id="UP000831290"/>
    </source>
</evidence>
<dbReference type="Pfam" id="PF21857">
    <property type="entry name" value="DUF6913"/>
    <property type="match status" value="1"/>
</dbReference>
<organism evidence="1 2">
    <name type="scientific">Abyssalbus ytuae</name>
    <dbReference type="NCBI Taxonomy" id="2926907"/>
    <lineage>
        <taxon>Bacteria</taxon>
        <taxon>Pseudomonadati</taxon>
        <taxon>Bacteroidota</taxon>
        <taxon>Flavobacteriia</taxon>
        <taxon>Flavobacteriales</taxon>
        <taxon>Flavobacteriaceae</taxon>
        <taxon>Abyssalbus</taxon>
    </lineage>
</organism>
<dbReference type="EMBL" id="CP094358">
    <property type="protein sequence ID" value="UOB17682.1"/>
    <property type="molecule type" value="Genomic_DNA"/>
</dbReference>
<dbReference type="Proteomes" id="UP000831290">
    <property type="component" value="Chromosome"/>
</dbReference>
<keyword evidence="2" id="KW-1185">Reference proteome</keyword>